<dbReference type="InterPro" id="IPR049730">
    <property type="entry name" value="SNF2/RAD54-like_C"/>
</dbReference>
<dbReference type="InterPro" id="IPR014001">
    <property type="entry name" value="Helicase_ATP-bd"/>
</dbReference>
<dbReference type="GO" id="GO:0005524">
    <property type="term" value="F:ATP binding"/>
    <property type="evidence" value="ECO:0007669"/>
    <property type="project" value="UniProtKB-KW"/>
</dbReference>
<feature type="repeat" description="WD" evidence="4">
    <location>
        <begin position="1262"/>
        <end position="1295"/>
    </location>
</feature>
<keyword evidence="9" id="KW-1185">Reference proteome</keyword>
<feature type="compositionally biased region" description="Acidic residues" evidence="5">
    <location>
        <begin position="20"/>
        <end position="33"/>
    </location>
</feature>
<dbReference type="SUPFAM" id="SSF52540">
    <property type="entry name" value="P-loop containing nucleoside triphosphate hydrolases"/>
    <property type="match status" value="2"/>
</dbReference>
<feature type="compositionally biased region" description="Polar residues" evidence="5">
    <location>
        <begin position="1"/>
        <end position="12"/>
    </location>
</feature>
<comment type="caution">
    <text evidence="8">The sequence shown here is derived from an EMBL/GenBank/DDBJ whole genome shotgun (WGS) entry which is preliminary data.</text>
</comment>
<dbReference type="Gene3D" id="2.130.10.10">
    <property type="entry name" value="YVTN repeat-like/Quinoprotein amine dehydrogenase"/>
    <property type="match status" value="1"/>
</dbReference>
<dbReference type="PANTHER" id="PTHR45626:SF50">
    <property type="entry name" value="TRANSCRIPTION TERMINATION FACTOR 2"/>
    <property type="match status" value="1"/>
</dbReference>
<evidence type="ECO:0000256" key="4">
    <source>
        <dbReference type="PROSITE-ProRule" id="PRU00221"/>
    </source>
</evidence>
<feature type="region of interest" description="Disordered" evidence="5">
    <location>
        <begin position="190"/>
        <end position="209"/>
    </location>
</feature>
<dbReference type="InterPro" id="IPR036322">
    <property type="entry name" value="WD40_repeat_dom_sf"/>
</dbReference>
<dbReference type="PROSITE" id="PS50294">
    <property type="entry name" value="WD_REPEATS_REGION"/>
    <property type="match status" value="1"/>
</dbReference>
<evidence type="ECO:0000256" key="2">
    <source>
        <dbReference type="ARBA" id="ARBA00022801"/>
    </source>
</evidence>
<dbReference type="GO" id="GO:0006281">
    <property type="term" value="P:DNA repair"/>
    <property type="evidence" value="ECO:0007669"/>
    <property type="project" value="TreeGrafter"/>
</dbReference>
<dbReference type="Pfam" id="PF00271">
    <property type="entry name" value="Helicase_C"/>
    <property type="match status" value="1"/>
</dbReference>
<sequence>MAYQKSFQSFRENSGVMDYLSEDDVSSASEEDEPHSSHSSFVESSGEDVVPESFCSDSVTGSKEEEAQHPFASTPREGAPKALWADPFSPRARGDMNPDRSRSFIAHSDSELMSPQSSRLAKNPNENGRLRDRLARRLISRKHQKQELESRTQHLDVKGLDLRTNMPSETVVESSPSPTPDDVVVLDSDEEKKADNSPKEEKPQPLSVLPEVITIGSSDEEKPGSSMAPSSVLQQEVFEIPTEPREVYEIPAKPIAKFKDESTSSLEDMLRSAQKLLTRGLALPDNGERLRRQIADLEAELARREKYTEEPDLIVDKILNIFDLNDVLIGAQRPFARAVQEKALQELHKALSSQPEPNQLTETPKGIVCPLREHQQSGLTWMLWRESISPRGGILADEMGLGKTLSVISLIVNAKMERRRRRTEGNDEVDRERRKQIKARGLIPSNATLIVAPAALIYHWEAEINERCEEDLLDTVVYHSASRKKIGINTLKHADVVITTYTTLASEVEGDNKHERVRVRSPSQKSSFLEEIHWARIVLDEAHQIKNKATKSSRAVCRLEADARWCVTGTPLHNNLWDLYSLMRFLKVDQFSEEWYWKEYVVNSSKKSADRLNLLMKTFVLRREKNFISTMSGKQLVELPPKHCEDVFVEFEEDERAAYDIMFAASRQKIQQLLDENQGEELSCVPRNRCPKPATPARNPFLMNGASAASTNFGRMGCMLVILLRLRQACVHFHLTKKAMDLEAFQSLDSQTPVTNVEDAELANFNVESVVGKDSLSDVTHIFKRKFTSAKIRMVLKLLESILEAKEKCVIVSQWTSFLVLLEKHINKNFEDAVCSSITGEVKPSERQERVDAFNKTNEIDIMLISITAGGVGLNLTGGNHLILLDLHWNPALELQASDRVHRIGQTRDVFIHKLIMKNSMEERVLDLQKKKMELAGSVLRGAVSKKAMNLTMADLRFLFNLDGSEKSKVFLDPKMVAMVDTEEVDDYTVISKQKNAHTRGLVGIWSFRAGNGIVGLVSVGHDSVKLWRMDEAASGAVSLTSKVEIQEWRTAIQSADVTNDGKCICLVTVDSMFYEIILGDEGPVVMPHDFGVMEAWHVRIAKSKTNYITVGFSGFLKEIDLNGKVSRQEAFPSAKTVGAIAYGNSSRRLAVSTFEGILHIFDASTLKSETTIEAHSKRIRALAFLPNDDEILTGSDDKTIKLHSVGGERPKVERIYCGHRSSVLSLAIDDRADGSRFASSSLDGQILLWHIEQPTALQQLPSPHTGSVTTVVFLPTGRHLVSGGEDGVVACYRIPQAGMMSPGNIEHEEENNMSFLNQRDENEPMDMDHSNG</sequence>
<dbReference type="EMBL" id="CATQJL010000112">
    <property type="protein sequence ID" value="CAJ0594626.1"/>
    <property type="molecule type" value="Genomic_DNA"/>
</dbReference>
<dbReference type="Pfam" id="PF00176">
    <property type="entry name" value="SNF2-rel_dom"/>
    <property type="match status" value="1"/>
</dbReference>
<dbReference type="PROSITE" id="PS50082">
    <property type="entry name" value="WD_REPEATS_2"/>
    <property type="match status" value="3"/>
</dbReference>
<dbReference type="CDD" id="cd18008">
    <property type="entry name" value="DEXDc_SHPRH-like"/>
    <property type="match status" value="1"/>
</dbReference>
<dbReference type="GO" id="GO:0016787">
    <property type="term" value="F:hydrolase activity"/>
    <property type="evidence" value="ECO:0007669"/>
    <property type="project" value="UniProtKB-KW"/>
</dbReference>
<feature type="repeat" description="WD" evidence="4">
    <location>
        <begin position="1173"/>
        <end position="1203"/>
    </location>
</feature>
<organism evidence="8 9">
    <name type="scientific">Cylicocyclus nassatus</name>
    <name type="common">Nematode worm</name>
    <dbReference type="NCBI Taxonomy" id="53992"/>
    <lineage>
        <taxon>Eukaryota</taxon>
        <taxon>Metazoa</taxon>
        <taxon>Ecdysozoa</taxon>
        <taxon>Nematoda</taxon>
        <taxon>Chromadorea</taxon>
        <taxon>Rhabditida</taxon>
        <taxon>Rhabditina</taxon>
        <taxon>Rhabditomorpha</taxon>
        <taxon>Strongyloidea</taxon>
        <taxon>Strongylidae</taxon>
        <taxon>Cylicocyclus</taxon>
    </lineage>
</organism>
<keyword evidence="2" id="KW-0378">Hydrolase</keyword>
<dbReference type="Pfam" id="PF00400">
    <property type="entry name" value="WD40"/>
    <property type="match status" value="3"/>
</dbReference>
<dbReference type="SMART" id="SM00487">
    <property type="entry name" value="DEXDc"/>
    <property type="match status" value="1"/>
</dbReference>
<dbReference type="InterPro" id="IPR050628">
    <property type="entry name" value="SNF2_RAD54_helicase_TF"/>
</dbReference>
<dbReference type="GO" id="GO:0008094">
    <property type="term" value="F:ATP-dependent activity, acting on DNA"/>
    <property type="evidence" value="ECO:0007669"/>
    <property type="project" value="TreeGrafter"/>
</dbReference>
<protein>
    <submittedName>
        <fullName evidence="8">Uncharacterized protein</fullName>
    </submittedName>
</protein>
<dbReference type="SMART" id="SM00320">
    <property type="entry name" value="WD40"/>
    <property type="match status" value="4"/>
</dbReference>
<dbReference type="SUPFAM" id="SSF50978">
    <property type="entry name" value="WD40 repeat-like"/>
    <property type="match status" value="1"/>
</dbReference>
<dbReference type="Gene3D" id="3.40.50.10810">
    <property type="entry name" value="Tandem AAA-ATPase domain"/>
    <property type="match status" value="1"/>
</dbReference>
<dbReference type="Gene3D" id="3.40.50.300">
    <property type="entry name" value="P-loop containing nucleotide triphosphate hydrolases"/>
    <property type="match status" value="1"/>
</dbReference>
<gene>
    <name evidence="8" type="ORF">CYNAS_LOCUS6609</name>
</gene>
<accession>A0AA36GM85</accession>
<feature type="repeat" description="WD" evidence="4">
    <location>
        <begin position="1217"/>
        <end position="1260"/>
    </location>
</feature>
<dbReference type="InterPro" id="IPR015943">
    <property type="entry name" value="WD40/YVTN_repeat-like_dom_sf"/>
</dbReference>
<evidence type="ECO:0000313" key="8">
    <source>
        <dbReference type="EMBL" id="CAJ0594626.1"/>
    </source>
</evidence>
<feature type="compositionally biased region" description="Basic and acidic residues" evidence="5">
    <location>
        <begin position="190"/>
        <end position="203"/>
    </location>
</feature>
<feature type="domain" description="Helicase C-terminal" evidence="7">
    <location>
        <begin position="797"/>
        <end position="957"/>
    </location>
</feature>
<dbReference type="CDD" id="cd18793">
    <property type="entry name" value="SF2_C_SNF"/>
    <property type="match status" value="1"/>
</dbReference>
<reference evidence="8" key="1">
    <citation type="submission" date="2023-07" db="EMBL/GenBank/DDBJ databases">
        <authorList>
            <consortium name="CYATHOMIX"/>
        </authorList>
    </citation>
    <scope>NUCLEOTIDE SEQUENCE</scope>
    <source>
        <strain evidence="8">N/A</strain>
    </source>
</reference>
<dbReference type="PROSITE" id="PS51194">
    <property type="entry name" value="HELICASE_CTER"/>
    <property type="match status" value="1"/>
</dbReference>
<dbReference type="SMART" id="SM00490">
    <property type="entry name" value="HELICc"/>
    <property type="match status" value="1"/>
</dbReference>
<proteinExistence type="predicted"/>
<evidence type="ECO:0000256" key="3">
    <source>
        <dbReference type="ARBA" id="ARBA00022840"/>
    </source>
</evidence>
<dbReference type="InterPro" id="IPR000330">
    <property type="entry name" value="SNF2_N"/>
</dbReference>
<dbReference type="InterPro" id="IPR001680">
    <property type="entry name" value="WD40_rpt"/>
</dbReference>
<feature type="compositionally biased region" description="Basic and acidic residues" evidence="5">
    <location>
        <begin position="145"/>
        <end position="161"/>
    </location>
</feature>
<dbReference type="InterPro" id="IPR038718">
    <property type="entry name" value="SNF2-like_sf"/>
</dbReference>
<evidence type="ECO:0000259" key="6">
    <source>
        <dbReference type="PROSITE" id="PS51192"/>
    </source>
</evidence>
<feature type="domain" description="Helicase ATP-binding" evidence="6">
    <location>
        <begin position="384"/>
        <end position="589"/>
    </location>
</feature>
<dbReference type="InterPro" id="IPR027417">
    <property type="entry name" value="P-loop_NTPase"/>
</dbReference>
<evidence type="ECO:0000259" key="7">
    <source>
        <dbReference type="PROSITE" id="PS51194"/>
    </source>
</evidence>
<dbReference type="Proteomes" id="UP001176961">
    <property type="component" value="Unassembled WGS sequence"/>
</dbReference>
<keyword evidence="1" id="KW-0547">Nucleotide-binding</keyword>
<keyword evidence="4" id="KW-0853">WD repeat</keyword>
<dbReference type="PANTHER" id="PTHR45626">
    <property type="entry name" value="TRANSCRIPTION TERMINATION FACTOR 2-RELATED"/>
    <property type="match status" value="1"/>
</dbReference>
<evidence type="ECO:0000256" key="1">
    <source>
        <dbReference type="ARBA" id="ARBA00022741"/>
    </source>
</evidence>
<evidence type="ECO:0000313" key="9">
    <source>
        <dbReference type="Proteomes" id="UP001176961"/>
    </source>
</evidence>
<feature type="compositionally biased region" description="Polar residues" evidence="5">
    <location>
        <begin position="111"/>
        <end position="126"/>
    </location>
</feature>
<keyword evidence="3" id="KW-0067">ATP-binding</keyword>
<dbReference type="PROSITE" id="PS51192">
    <property type="entry name" value="HELICASE_ATP_BIND_1"/>
    <property type="match status" value="1"/>
</dbReference>
<dbReference type="GO" id="GO:0005634">
    <property type="term" value="C:nucleus"/>
    <property type="evidence" value="ECO:0007669"/>
    <property type="project" value="TreeGrafter"/>
</dbReference>
<feature type="region of interest" description="Disordered" evidence="5">
    <location>
        <begin position="1"/>
        <end position="163"/>
    </location>
</feature>
<evidence type="ECO:0000256" key="5">
    <source>
        <dbReference type="SAM" id="MobiDB-lite"/>
    </source>
</evidence>
<dbReference type="InterPro" id="IPR001650">
    <property type="entry name" value="Helicase_C-like"/>
</dbReference>
<name>A0AA36GM85_CYLNA</name>
<feature type="compositionally biased region" description="Basic and acidic residues" evidence="5">
    <location>
        <begin position="92"/>
        <end position="102"/>
    </location>
</feature>